<comment type="caution">
    <text evidence="1">The sequence shown here is derived from an EMBL/GenBank/DDBJ whole genome shotgun (WGS) entry which is preliminary data.</text>
</comment>
<name>A0A109J6T3_9BRAD</name>
<gene>
    <name evidence="1" type="ORF">AS156_25230</name>
</gene>
<dbReference type="EMBL" id="LNCU01000136">
    <property type="protein sequence ID" value="KWV43421.1"/>
    <property type="molecule type" value="Genomic_DNA"/>
</dbReference>
<evidence type="ECO:0000313" key="2">
    <source>
        <dbReference type="Proteomes" id="UP000057737"/>
    </source>
</evidence>
<accession>A0A109J6T3</accession>
<dbReference type="Proteomes" id="UP000057737">
    <property type="component" value="Unassembled WGS sequence"/>
</dbReference>
<keyword evidence="2" id="KW-1185">Reference proteome</keyword>
<proteinExistence type="predicted"/>
<organism evidence="1 2">
    <name type="scientific">Bradyrhizobium macuxiense</name>
    <dbReference type="NCBI Taxonomy" id="1755647"/>
    <lineage>
        <taxon>Bacteria</taxon>
        <taxon>Pseudomonadati</taxon>
        <taxon>Pseudomonadota</taxon>
        <taxon>Alphaproteobacteria</taxon>
        <taxon>Hyphomicrobiales</taxon>
        <taxon>Nitrobacteraceae</taxon>
        <taxon>Bradyrhizobium</taxon>
    </lineage>
</organism>
<reference evidence="1 2" key="1">
    <citation type="submission" date="2015-11" db="EMBL/GenBank/DDBJ databases">
        <title>Draft Genome Sequence of the Strain BR 10303 (Bradyrhizobium sp.) isolated from nodules of Centrolobium paraense.</title>
        <authorList>
            <person name="Zelli J.E."/>
            <person name="Simoes-Araujo J.L."/>
            <person name="Barauna A.C."/>
            <person name="Silva K."/>
        </authorList>
    </citation>
    <scope>NUCLEOTIDE SEQUENCE [LARGE SCALE GENOMIC DNA]</scope>
    <source>
        <strain evidence="1 2">BR 10303</strain>
    </source>
</reference>
<sequence>MGIFTNIFLSTGDSSVRTIKQLADQLDAMKARRAAMASSITDDRGALIALDEQSQRLFAGGDEAGEATSLKKSAALKDRIKSRETALSLIDAEIVKATAEHAEADRMQLADQTATDKGAALKKLASATAATSKALADLRKACEPLVSDSFLVRQVSDLVTMLPTDLQGALDHAEAEVNSLIDGLRNGSIAPPMQVEHAPAPVEVVAKPAIETRRMLVLADVKWRHGTEVKAAAKQSTADMPTATADKAERLGYACAVGSPGWKKHNVGRGIVSLHPTVTGIVDLDDENLQQMKVAFGFDQHRQDAQMVERVNGVITQTFAGF</sequence>
<protein>
    <submittedName>
        <fullName evidence="1">Uncharacterized protein</fullName>
    </submittedName>
</protein>
<evidence type="ECO:0000313" key="1">
    <source>
        <dbReference type="EMBL" id="KWV43421.1"/>
    </source>
</evidence>
<dbReference type="AlphaFoldDB" id="A0A109J6T3"/>